<comment type="caution">
    <text evidence="2">The sequence shown here is derived from an EMBL/GenBank/DDBJ whole genome shotgun (WGS) entry which is preliminary data.</text>
</comment>
<keyword evidence="3" id="KW-1185">Reference proteome</keyword>
<dbReference type="VEuPathDB" id="ToxoDB:CSUI_007176"/>
<name>A0A2C6KRC3_9APIC</name>
<protein>
    <submittedName>
        <fullName evidence="2">Uncharacterized protein</fullName>
    </submittedName>
</protein>
<dbReference type="EMBL" id="MIGC01003720">
    <property type="protein sequence ID" value="PHJ18995.1"/>
    <property type="molecule type" value="Genomic_DNA"/>
</dbReference>
<dbReference type="AlphaFoldDB" id="A0A2C6KRC3"/>
<dbReference type="RefSeq" id="XP_067920697.1">
    <property type="nucleotide sequence ID" value="XM_068067326.1"/>
</dbReference>
<feature type="region of interest" description="Disordered" evidence="1">
    <location>
        <begin position="1"/>
        <end position="39"/>
    </location>
</feature>
<accession>A0A2C6KRC3</accession>
<evidence type="ECO:0000313" key="3">
    <source>
        <dbReference type="Proteomes" id="UP000221165"/>
    </source>
</evidence>
<sequence length="406" mass="43852">TEEKERGLLGKAIAEESASSGPPSKKRQVQSGAGGVTKGVRRRVKQALSAGHSASTASVLPEDDPVWRRGWVTYLDLSSAVTTSVSRIHYTSARAATANEKGLWASVLQTEERERLQSLQASMQAFEKGVAPTPRQVNALLVAALQAQFTLMRMSLVHRDALGSGRLDLTWALLHRPTVELACDLRRCWEMLGVPDSTLKPLLQEAVISIGCFTGVIREKLFGGRDVKPRPQRARDREAQDPLETEGLVIAAAIHVWNPLKTLQSWVARGELPLPEDAGGLLWQVITQHGQRDSLQGNGMPSTGGADTGVARVDGTSSSGSFMRVLRLGDLRPFLPSPVFAALHKRLQPFGDSQESVSSKGEGDHRSFESTAGLLPLSGPTPHPFFMPHHAPEMPLAPQPAPPPKG</sequence>
<dbReference type="GeneID" id="94430537"/>
<dbReference type="Proteomes" id="UP000221165">
    <property type="component" value="Unassembled WGS sequence"/>
</dbReference>
<feature type="non-terminal residue" evidence="2">
    <location>
        <position position="1"/>
    </location>
</feature>
<reference evidence="2 3" key="1">
    <citation type="journal article" date="2017" name="Int. J. Parasitol.">
        <title>The genome of the protozoan parasite Cystoisospora suis and a reverse vaccinology approach to identify vaccine candidates.</title>
        <authorList>
            <person name="Palmieri N."/>
            <person name="Shrestha A."/>
            <person name="Ruttkowski B."/>
            <person name="Beck T."/>
            <person name="Vogl C."/>
            <person name="Tomley F."/>
            <person name="Blake D.P."/>
            <person name="Joachim A."/>
        </authorList>
    </citation>
    <scope>NUCLEOTIDE SEQUENCE [LARGE SCALE GENOMIC DNA]</scope>
    <source>
        <strain evidence="2 3">Wien I</strain>
    </source>
</reference>
<proteinExistence type="predicted"/>
<organism evidence="2 3">
    <name type="scientific">Cystoisospora suis</name>
    <dbReference type="NCBI Taxonomy" id="483139"/>
    <lineage>
        <taxon>Eukaryota</taxon>
        <taxon>Sar</taxon>
        <taxon>Alveolata</taxon>
        <taxon>Apicomplexa</taxon>
        <taxon>Conoidasida</taxon>
        <taxon>Coccidia</taxon>
        <taxon>Eucoccidiorida</taxon>
        <taxon>Eimeriorina</taxon>
        <taxon>Sarcocystidae</taxon>
        <taxon>Cystoisospora</taxon>
    </lineage>
</organism>
<evidence type="ECO:0000313" key="2">
    <source>
        <dbReference type="EMBL" id="PHJ18995.1"/>
    </source>
</evidence>
<feature type="region of interest" description="Disordered" evidence="1">
    <location>
        <begin position="352"/>
        <end position="406"/>
    </location>
</feature>
<evidence type="ECO:0000256" key="1">
    <source>
        <dbReference type="SAM" id="MobiDB-lite"/>
    </source>
</evidence>
<feature type="compositionally biased region" description="Pro residues" evidence="1">
    <location>
        <begin position="395"/>
        <end position="406"/>
    </location>
</feature>
<feature type="compositionally biased region" description="Polar residues" evidence="1">
    <location>
        <begin position="292"/>
        <end position="301"/>
    </location>
</feature>
<gene>
    <name evidence="2" type="ORF">CSUI_007176</name>
</gene>
<feature type="non-terminal residue" evidence="2">
    <location>
        <position position="406"/>
    </location>
</feature>
<feature type="region of interest" description="Disordered" evidence="1">
    <location>
        <begin position="292"/>
        <end position="316"/>
    </location>
</feature>